<proteinExistence type="inferred from homology"/>
<dbReference type="GO" id="GO:0007168">
    <property type="term" value="P:receptor guanylyl cyclase signaling pathway"/>
    <property type="evidence" value="ECO:0007669"/>
    <property type="project" value="TreeGrafter"/>
</dbReference>
<dbReference type="Pfam" id="PF07714">
    <property type="entry name" value="PK_Tyr_Ser-Thr"/>
    <property type="match status" value="1"/>
</dbReference>
<evidence type="ECO:0000256" key="7">
    <source>
        <dbReference type="ARBA" id="ARBA00022989"/>
    </source>
</evidence>
<dbReference type="InterPro" id="IPR029787">
    <property type="entry name" value="Nucleotide_cyclase"/>
</dbReference>
<keyword evidence="12 14" id="KW-0456">Lyase</keyword>
<evidence type="ECO:0000256" key="5">
    <source>
        <dbReference type="ARBA" id="ARBA00022729"/>
    </source>
</evidence>
<keyword evidence="13 15" id="KW-0141">cGMP biosynthesis</keyword>
<sequence length="1328" mass="150079">MHRTTSTLFLLLAGRLLLAGPQISHAMASAVARMSCDCPRTPVDGVQRGNVTLATAAAVASMGTAGGRNRTGDELYVGFLAGYVHSKVGTHRGQGPKAKVVLGALLLAIETINNDSTLLPGKKLRLRAVDIGAQKSLKAFPIKKMTEMRDSGIVAFIGPDETCTSEALVASAWNLPMISYKCADIAVSDKTVYSSFARTLPPATKVSKSVAALLLANNWHCFSIVAGKHPAWSMEIALAIKLQAESNNLTLNHFRIYSDYIPSKIYKLQEIVDDTYRNTRVYVFVGDHIEMVDFVRCLQNRKLLSTGDYIVISIDDEIYDPNMQRNIYQEYSDFYQKYIGNSKDKHHNNRKRYNYKDQERLQEAFQSVLRISPLFPMNPKYRKLCHQIKLYSRKDPFNVPLPYNKKIFDEIQVPIYGAYLYDTLVIYARAATEVLRDGGDISDGRLIMRHIFNRSYHSIQGFDVYIDPNGDAEGNFSVIALQKDDKVNNSLQMSMQPVALFVYAGARNATTSTTLPEFRYLNANRPIMWLKGRPPAAEPVCGFYNEKCRPKARDWRYISGALVVILFMAIFTVVLFKHYRYEQTLACLLWKVDMKDVILITSPDALYNNELRKNLVCQQSIMVNNTGETNKRAYTTIGEYIGTKQGPKYNLLTALFRLRLPAGLYRGNIAAIKYLHKRSVDITRNIRKELKQMREIRHENLITFVGASVDQGTVAILTSYCARGSLVDVLSNEDLKLDHMFVSSLVSDIVKGLIYLHDSDVGSHGNLRSSKILIDSRWVAQIADFGLQEFKSGQEEPNKYGRVEQFVQAIKHSLMRFEKELRRSLWKAPEILRDSNFPARGTQKADVYSFGIVLYEIIGRKGPWGELNMSWQDIVARVMSPEEYGIFRPSLRGLDAPEYVIQLLHACWEEDPEDRPDIRLVRVKLKPMQAGLKSNIFDNMLAIMEKYAYNLEGIVQERTLQLSEEKKKTESLLLRMLPKSVAESLKRGERVEAECFDCVTIFFSDLVGFTELCAQSTPFEVVEMLNDLYTCCDFIISSYDVYKVETIGDAYMVVSGLPLRNGDRHAGEIASMALHLLNSISNLEIRHRPGEFIQMRIGIHSGQCVAGVVGLKMPRYCLFGDTVNTASRMESTGDALKIHISSVTYGLLKKLGGFKCEERGIIKVKGKGEMRTYWLKGEDDQKRMDRFGSNDAITNLTIPDLLCTPDQSQTNLSRPSLRRMLAETVPGRHVSHPHSSSDQQIPTVSILSHNEAHLGCYICHKRKLHIGNAPSMADSSQRLSLFNGSYGVDEAICTCRQRNCLLEYYNDNLMTVRTIREPRSAPQITFMQ</sequence>
<dbReference type="GO" id="GO:0001653">
    <property type="term" value="F:peptide receptor activity"/>
    <property type="evidence" value="ECO:0007669"/>
    <property type="project" value="TreeGrafter"/>
</dbReference>
<name>A0A182ILP4_ANOAO</name>
<dbReference type="GO" id="GO:0005886">
    <property type="term" value="C:plasma membrane"/>
    <property type="evidence" value="ECO:0007669"/>
    <property type="project" value="TreeGrafter"/>
</dbReference>
<keyword evidence="8" id="KW-0342">GTP-binding</keyword>
<dbReference type="InterPro" id="IPR028082">
    <property type="entry name" value="Peripla_BP_I"/>
</dbReference>
<evidence type="ECO:0000256" key="9">
    <source>
        <dbReference type="ARBA" id="ARBA00023136"/>
    </source>
</evidence>
<evidence type="ECO:0000256" key="8">
    <source>
        <dbReference type="ARBA" id="ARBA00023134"/>
    </source>
</evidence>
<dbReference type="InterPro" id="IPR000719">
    <property type="entry name" value="Prot_kinase_dom"/>
</dbReference>
<dbReference type="InterPro" id="IPR050401">
    <property type="entry name" value="Cyclic_nucleotide_synthase"/>
</dbReference>
<dbReference type="SUPFAM" id="SSF56112">
    <property type="entry name" value="Protein kinase-like (PK-like)"/>
    <property type="match status" value="1"/>
</dbReference>
<dbReference type="GO" id="GO:0005524">
    <property type="term" value="F:ATP binding"/>
    <property type="evidence" value="ECO:0007669"/>
    <property type="project" value="InterPro"/>
</dbReference>
<dbReference type="GO" id="GO:0004383">
    <property type="term" value="F:guanylate cyclase activity"/>
    <property type="evidence" value="ECO:0007669"/>
    <property type="project" value="UniProtKB-EC"/>
</dbReference>
<keyword evidence="5" id="KW-0732">Signal</keyword>
<evidence type="ECO:0000256" key="11">
    <source>
        <dbReference type="ARBA" id="ARBA00023180"/>
    </source>
</evidence>
<dbReference type="GO" id="GO:0005525">
    <property type="term" value="F:GTP binding"/>
    <property type="evidence" value="ECO:0007669"/>
    <property type="project" value="UniProtKB-KW"/>
</dbReference>
<organism evidence="16">
    <name type="scientific">Anopheles atroparvus</name>
    <name type="common">European mosquito</name>
    <dbReference type="NCBI Taxonomy" id="41427"/>
    <lineage>
        <taxon>Eukaryota</taxon>
        <taxon>Metazoa</taxon>
        <taxon>Ecdysozoa</taxon>
        <taxon>Arthropoda</taxon>
        <taxon>Hexapoda</taxon>
        <taxon>Insecta</taxon>
        <taxon>Pterygota</taxon>
        <taxon>Neoptera</taxon>
        <taxon>Endopterygota</taxon>
        <taxon>Diptera</taxon>
        <taxon>Nematocera</taxon>
        <taxon>Culicoidea</taxon>
        <taxon>Culicidae</taxon>
        <taxon>Anophelinae</taxon>
        <taxon>Anopheles</taxon>
    </lineage>
</organism>
<dbReference type="FunFam" id="3.30.70.1230:FF:000019">
    <property type="entry name" value="Guanylate cyclase"/>
    <property type="match status" value="1"/>
</dbReference>
<dbReference type="PROSITE" id="PS50125">
    <property type="entry name" value="GUANYLATE_CYCLASE_2"/>
    <property type="match status" value="1"/>
</dbReference>
<dbReference type="CDD" id="cd06370">
    <property type="entry name" value="PBP1_SAP_GC-like"/>
    <property type="match status" value="1"/>
</dbReference>
<dbReference type="SUPFAM" id="SSF55073">
    <property type="entry name" value="Nucleotide cyclase"/>
    <property type="match status" value="1"/>
</dbReference>
<dbReference type="Gene3D" id="1.10.510.10">
    <property type="entry name" value="Transferase(Phosphotransferase) domain 1"/>
    <property type="match status" value="1"/>
</dbReference>
<reference evidence="16" key="1">
    <citation type="submission" date="2022-08" db="UniProtKB">
        <authorList>
            <consortium name="EnsemblMetazoa"/>
        </authorList>
    </citation>
    <scope>IDENTIFICATION</scope>
    <source>
        <strain evidence="16">EBRO</strain>
    </source>
</reference>
<dbReference type="PANTHER" id="PTHR11920:SF501">
    <property type="entry name" value="GUANYLATE CYCLASE 32E"/>
    <property type="match status" value="1"/>
</dbReference>
<accession>A0A182ILP4</accession>
<evidence type="ECO:0000256" key="15">
    <source>
        <dbReference type="RuleBase" id="RU003431"/>
    </source>
</evidence>
<dbReference type="VEuPathDB" id="VectorBase:AATE001508"/>
<dbReference type="InterPro" id="IPR001828">
    <property type="entry name" value="ANF_lig-bd_rcpt"/>
</dbReference>
<dbReference type="InterPro" id="IPR001054">
    <property type="entry name" value="A/G_cyclase"/>
</dbReference>
<dbReference type="EnsemblMetazoa" id="AATE001508-RA">
    <property type="protein sequence ID" value="AATE001508-PA.1"/>
    <property type="gene ID" value="AATE001508"/>
</dbReference>
<evidence type="ECO:0000256" key="1">
    <source>
        <dbReference type="ARBA" id="ARBA00001436"/>
    </source>
</evidence>
<dbReference type="PROSITE" id="PS00452">
    <property type="entry name" value="GUANYLATE_CYCLASE_1"/>
    <property type="match status" value="1"/>
</dbReference>
<dbReference type="PANTHER" id="PTHR11920">
    <property type="entry name" value="GUANYLYL CYCLASE"/>
    <property type="match status" value="1"/>
</dbReference>
<dbReference type="Gene3D" id="3.30.70.1230">
    <property type="entry name" value="Nucleotide cyclase"/>
    <property type="match status" value="1"/>
</dbReference>
<dbReference type="Gene3D" id="3.40.50.2300">
    <property type="match status" value="2"/>
</dbReference>
<dbReference type="Pfam" id="PF00211">
    <property type="entry name" value="Guanylate_cyc"/>
    <property type="match status" value="1"/>
</dbReference>
<evidence type="ECO:0000256" key="12">
    <source>
        <dbReference type="ARBA" id="ARBA00023239"/>
    </source>
</evidence>
<keyword evidence="9" id="KW-0472">Membrane</keyword>
<keyword evidence="11" id="KW-0325">Glycoprotein</keyword>
<dbReference type="STRING" id="41427.A0A182ILP4"/>
<evidence type="ECO:0000256" key="2">
    <source>
        <dbReference type="ARBA" id="ARBA00004479"/>
    </source>
</evidence>
<dbReference type="InterPro" id="IPR011009">
    <property type="entry name" value="Kinase-like_dom_sf"/>
</dbReference>
<keyword evidence="6" id="KW-0547">Nucleotide-binding</keyword>
<dbReference type="SUPFAM" id="SSF53822">
    <property type="entry name" value="Periplasmic binding protein-like I"/>
    <property type="match status" value="1"/>
</dbReference>
<comment type="subcellular location">
    <subcellularLocation>
        <location evidence="2">Membrane</location>
        <topology evidence="2">Single-pass type I membrane protein</topology>
    </subcellularLocation>
</comment>
<comment type="catalytic activity">
    <reaction evidence="1 15">
        <text>GTP = 3',5'-cyclic GMP + diphosphate</text>
        <dbReference type="Rhea" id="RHEA:13665"/>
        <dbReference type="ChEBI" id="CHEBI:33019"/>
        <dbReference type="ChEBI" id="CHEBI:37565"/>
        <dbReference type="ChEBI" id="CHEBI:57746"/>
        <dbReference type="EC" id="4.6.1.2"/>
    </reaction>
</comment>
<dbReference type="InterPro" id="IPR018297">
    <property type="entry name" value="A/G_cyclase_CS"/>
</dbReference>
<keyword evidence="7" id="KW-1133">Transmembrane helix</keyword>
<evidence type="ECO:0000313" key="16">
    <source>
        <dbReference type="EnsemblMetazoa" id="AATE001508-PA.1"/>
    </source>
</evidence>
<evidence type="ECO:0000256" key="6">
    <source>
        <dbReference type="ARBA" id="ARBA00022741"/>
    </source>
</evidence>
<dbReference type="Pfam" id="PF01094">
    <property type="entry name" value="ANF_receptor"/>
    <property type="match status" value="1"/>
</dbReference>
<dbReference type="PROSITE" id="PS50011">
    <property type="entry name" value="PROTEIN_KINASE_DOM"/>
    <property type="match status" value="1"/>
</dbReference>
<dbReference type="InterPro" id="IPR001245">
    <property type="entry name" value="Ser-Thr/Tyr_kinase_cat_dom"/>
</dbReference>
<evidence type="ECO:0000256" key="14">
    <source>
        <dbReference type="RuleBase" id="RU000405"/>
    </source>
</evidence>
<dbReference type="FunFam" id="3.40.50.2300:FF:000659">
    <property type="entry name" value="Guanylate cyclase"/>
    <property type="match status" value="1"/>
</dbReference>
<dbReference type="GO" id="GO:0004016">
    <property type="term" value="F:adenylate cyclase activity"/>
    <property type="evidence" value="ECO:0007669"/>
    <property type="project" value="TreeGrafter"/>
</dbReference>
<dbReference type="EC" id="4.6.1.2" evidence="3 15"/>
<protein>
    <recommendedName>
        <fullName evidence="3 15">Guanylate cyclase</fullName>
        <ecNumber evidence="3 15">4.6.1.2</ecNumber>
    </recommendedName>
</protein>
<comment type="similarity">
    <text evidence="14">Belongs to the adenylyl cyclase class-4/guanylyl cyclase family.</text>
</comment>
<dbReference type="CDD" id="cd07302">
    <property type="entry name" value="CHD"/>
    <property type="match status" value="1"/>
</dbReference>
<dbReference type="SMART" id="SM00044">
    <property type="entry name" value="CYCc"/>
    <property type="match status" value="1"/>
</dbReference>
<dbReference type="GO" id="GO:0035556">
    <property type="term" value="P:intracellular signal transduction"/>
    <property type="evidence" value="ECO:0007669"/>
    <property type="project" value="InterPro"/>
</dbReference>
<dbReference type="GO" id="GO:0004672">
    <property type="term" value="F:protein kinase activity"/>
    <property type="evidence" value="ECO:0007669"/>
    <property type="project" value="InterPro"/>
</dbReference>
<keyword evidence="10" id="KW-0675">Receptor</keyword>
<evidence type="ECO:0000256" key="10">
    <source>
        <dbReference type="ARBA" id="ARBA00023170"/>
    </source>
</evidence>
<dbReference type="FunFam" id="1.10.510.10:FF:000420">
    <property type="entry name" value="Guanylate cyclase"/>
    <property type="match status" value="1"/>
</dbReference>
<evidence type="ECO:0000256" key="3">
    <source>
        <dbReference type="ARBA" id="ARBA00012202"/>
    </source>
</evidence>
<evidence type="ECO:0000256" key="4">
    <source>
        <dbReference type="ARBA" id="ARBA00022692"/>
    </source>
</evidence>
<keyword evidence="4" id="KW-0812">Transmembrane</keyword>
<evidence type="ECO:0000256" key="13">
    <source>
        <dbReference type="ARBA" id="ARBA00023293"/>
    </source>
</evidence>